<reference evidence="5" key="1">
    <citation type="submission" date="2015-07" db="EMBL/GenBank/DDBJ databases">
        <title>Draft genome sequence of Acetobacterium bakii DSM 8293, a potential psychrophilic chemical producer through syngas fermentation.</title>
        <authorList>
            <person name="Song Y."/>
            <person name="Hwang S."/>
            <person name="Cho B.-K."/>
        </authorList>
    </citation>
    <scope>NUCLEOTIDE SEQUENCE [LARGE SCALE GENOMIC DNA]</scope>
    <source>
        <strain evidence="5">DSM 8239</strain>
    </source>
</reference>
<dbReference type="RefSeq" id="WP_050740591.1">
    <property type="nucleotide sequence ID" value="NZ_LGYO01000028.1"/>
</dbReference>
<dbReference type="PROSITE" id="PS50977">
    <property type="entry name" value="HTH_TETR_2"/>
    <property type="match status" value="1"/>
</dbReference>
<dbReference type="OrthoDB" id="1771211at2"/>
<dbReference type="InterPro" id="IPR050624">
    <property type="entry name" value="HTH-type_Tx_Regulator"/>
</dbReference>
<accession>A0A0L6TYZ4</accession>
<evidence type="ECO:0000256" key="2">
    <source>
        <dbReference type="PROSITE-ProRule" id="PRU00335"/>
    </source>
</evidence>
<feature type="DNA-binding region" description="H-T-H motif" evidence="2">
    <location>
        <begin position="30"/>
        <end position="49"/>
    </location>
</feature>
<proteinExistence type="predicted"/>
<sequence length="195" mass="23386">MGTKKSEQTKINIQKSLMQILNKKNFLNITVKEVCGNANMHRTTFYLYYQNLDEVLCEVEQNLLDEITEQSKNINYIIPTFESQNMNMFTHERWEILDYFKENKEYLIPLLNPHSNLNFIYNYKKTIYSQIILTLKRINASYGVYEEYVIRYLISGIVETLYYWLKNDDLSVEEFTDFLLRFNSMNSFIIPEIPS</sequence>
<feature type="domain" description="HTH tetR-type" evidence="3">
    <location>
        <begin position="7"/>
        <end position="67"/>
    </location>
</feature>
<keyword evidence="1 2" id="KW-0238">DNA-binding</keyword>
<dbReference type="SUPFAM" id="SSF46689">
    <property type="entry name" value="Homeodomain-like"/>
    <property type="match status" value="1"/>
</dbReference>
<dbReference type="GO" id="GO:0003677">
    <property type="term" value="F:DNA binding"/>
    <property type="evidence" value="ECO:0007669"/>
    <property type="project" value="UniProtKB-UniRule"/>
</dbReference>
<evidence type="ECO:0000313" key="5">
    <source>
        <dbReference type="Proteomes" id="UP000036873"/>
    </source>
</evidence>
<dbReference type="InterPro" id="IPR001647">
    <property type="entry name" value="HTH_TetR"/>
</dbReference>
<dbReference type="InterPro" id="IPR009057">
    <property type="entry name" value="Homeodomain-like_sf"/>
</dbReference>
<dbReference type="AlphaFoldDB" id="A0A0L6TYZ4"/>
<evidence type="ECO:0000256" key="1">
    <source>
        <dbReference type="ARBA" id="ARBA00023125"/>
    </source>
</evidence>
<dbReference type="Gene3D" id="1.10.357.10">
    <property type="entry name" value="Tetracycline Repressor, domain 2"/>
    <property type="match status" value="1"/>
</dbReference>
<dbReference type="Proteomes" id="UP000036873">
    <property type="component" value="Unassembled WGS sequence"/>
</dbReference>
<dbReference type="PANTHER" id="PTHR43479:SF11">
    <property type="entry name" value="ACREF_ENVCD OPERON REPRESSOR-RELATED"/>
    <property type="match status" value="1"/>
</dbReference>
<dbReference type="STRING" id="52689.AKG39_11715"/>
<name>A0A0L6TYZ4_9FIRM</name>
<organism evidence="4 5">
    <name type="scientific">Acetobacterium bakii</name>
    <dbReference type="NCBI Taxonomy" id="52689"/>
    <lineage>
        <taxon>Bacteria</taxon>
        <taxon>Bacillati</taxon>
        <taxon>Bacillota</taxon>
        <taxon>Clostridia</taxon>
        <taxon>Eubacteriales</taxon>
        <taxon>Eubacteriaceae</taxon>
        <taxon>Acetobacterium</taxon>
    </lineage>
</organism>
<comment type="caution">
    <text evidence="4">The sequence shown here is derived from an EMBL/GenBank/DDBJ whole genome shotgun (WGS) entry which is preliminary data.</text>
</comment>
<protein>
    <recommendedName>
        <fullName evidence="3">HTH tetR-type domain-containing protein</fullName>
    </recommendedName>
</protein>
<gene>
    <name evidence="4" type="ORF">AKG39_11715</name>
</gene>
<dbReference type="InterPro" id="IPR039532">
    <property type="entry name" value="TetR_C_Firmicutes"/>
</dbReference>
<evidence type="ECO:0000313" key="4">
    <source>
        <dbReference type="EMBL" id="KNZ41486.1"/>
    </source>
</evidence>
<evidence type="ECO:0000259" key="3">
    <source>
        <dbReference type="PROSITE" id="PS50977"/>
    </source>
</evidence>
<dbReference type="EMBL" id="LGYO01000028">
    <property type="protein sequence ID" value="KNZ41486.1"/>
    <property type="molecule type" value="Genomic_DNA"/>
</dbReference>
<keyword evidence="5" id="KW-1185">Reference proteome</keyword>
<dbReference type="PANTHER" id="PTHR43479">
    <property type="entry name" value="ACREF/ENVCD OPERON REPRESSOR-RELATED"/>
    <property type="match status" value="1"/>
</dbReference>
<dbReference type="Pfam" id="PF14278">
    <property type="entry name" value="TetR_C_8"/>
    <property type="match status" value="1"/>
</dbReference>